<organism evidence="2 3">
    <name type="scientific">Paenibacillus konkukensis</name>
    <dbReference type="NCBI Taxonomy" id="2020716"/>
    <lineage>
        <taxon>Bacteria</taxon>
        <taxon>Bacillati</taxon>
        <taxon>Bacillota</taxon>
        <taxon>Bacilli</taxon>
        <taxon>Bacillales</taxon>
        <taxon>Paenibacillaceae</taxon>
        <taxon>Paenibacillus</taxon>
    </lineage>
</organism>
<evidence type="ECO:0000313" key="3">
    <source>
        <dbReference type="Proteomes" id="UP001057134"/>
    </source>
</evidence>
<dbReference type="InterPro" id="IPR000836">
    <property type="entry name" value="PRTase_dom"/>
</dbReference>
<keyword evidence="3" id="KW-1185">Reference proteome</keyword>
<dbReference type="EMBL" id="CP027059">
    <property type="protein sequence ID" value="UQZ84401.1"/>
    <property type="molecule type" value="Genomic_DNA"/>
</dbReference>
<protein>
    <submittedName>
        <fullName evidence="2">DNA utilization protein GntX</fullName>
    </submittedName>
</protein>
<dbReference type="Gene3D" id="3.40.50.2020">
    <property type="match status" value="1"/>
</dbReference>
<reference evidence="2" key="2">
    <citation type="journal article" date="2021" name="J Anim Sci Technol">
        <title>Complete genome sequence of Paenibacillus konkukensis sp. nov. SK3146 as a potential probiotic strain.</title>
        <authorList>
            <person name="Jung H.I."/>
            <person name="Park S."/>
            <person name="Niu K.M."/>
            <person name="Lee S.W."/>
            <person name="Kothari D."/>
            <person name="Yi K.J."/>
            <person name="Kim S.K."/>
        </authorList>
    </citation>
    <scope>NUCLEOTIDE SEQUENCE</scope>
    <source>
        <strain evidence="2">SK3146</strain>
    </source>
</reference>
<evidence type="ECO:0000256" key="1">
    <source>
        <dbReference type="ARBA" id="ARBA00008007"/>
    </source>
</evidence>
<accession>A0ABY4RS30</accession>
<reference evidence="2" key="1">
    <citation type="submission" date="2018-02" db="EMBL/GenBank/DDBJ databases">
        <authorList>
            <person name="Kim S.-K."/>
            <person name="Jung H.-I."/>
            <person name="Lee S.-W."/>
        </authorList>
    </citation>
    <scope>NUCLEOTIDE SEQUENCE</scope>
    <source>
        <strain evidence="2">SK3146</strain>
    </source>
</reference>
<dbReference type="SUPFAM" id="SSF53271">
    <property type="entry name" value="PRTase-like"/>
    <property type="match status" value="1"/>
</dbReference>
<dbReference type="InterPro" id="IPR051910">
    <property type="entry name" value="ComF/GntX_DNA_util-trans"/>
</dbReference>
<dbReference type="PANTHER" id="PTHR47505:SF1">
    <property type="entry name" value="DNA UTILIZATION PROTEIN YHGH"/>
    <property type="match status" value="1"/>
</dbReference>
<gene>
    <name evidence="2" type="ORF">SK3146_03647</name>
</gene>
<dbReference type="InterPro" id="IPR029057">
    <property type="entry name" value="PRTase-like"/>
</dbReference>
<proteinExistence type="inferred from homology"/>
<evidence type="ECO:0000313" key="2">
    <source>
        <dbReference type="EMBL" id="UQZ84401.1"/>
    </source>
</evidence>
<name>A0ABY4RS30_9BACL</name>
<dbReference type="PANTHER" id="PTHR47505">
    <property type="entry name" value="DNA UTILIZATION PROTEIN YHGH"/>
    <property type="match status" value="1"/>
</dbReference>
<comment type="similarity">
    <text evidence="1">Belongs to the ComF/GntX family.</text>
</comment>
<sequence length="263" mass="29524">METRHRLSSRMLQWLKRSVTQAESLLSSRQSSCIACGALYSGARELALCDGCAAAVPWILQVQCSRCGRPEVCTDCSRRMDTYFVQNRSAVSYSPLMKEWLAMYKYRGHEKLRELLGRMLLHAYHLHKTAAFPGSPSKGARELITYVPLSGERRLERGFNQAQQLAEDLGGSLSIPVIPLLVRVRHTAKQSFKTRGDRLDDLQGVFALLPESQKALQDLLHFSDITLYIVDDVYTTGSTLNECARTVKAELPNVAVYGIGWAR</sequence>
<dbReference type="RefSeq" id="WP_249860167.1">
    <property type="nucleotide sequence ID" value="NZ_CP027059.1"/>
</dbReference>
<dbReference type="Proteomes" id="UP001057134">
    <property type="component" value="Chromosome"/>
</dbReference>
<dbReference type="CDD" id="cd06223">
    <property type="entry name" value="PRTases_typeI"/>
    <property type="match status" value="1"/>
</dbReference>